<name>A0ABR1V3X4_9PEZI</name>
<evidence type="ECO:0000313" key="1">
    <source>
        <dbReference type="EMBL" id="KAK8065617.1"/>
    </source>
</evidence>
<sequence length="101" mass="10704">MGKINLHKDAAALVMIAGRSMSWKPDTPVSLEAVPSGIENSPRVLAVGRVRAARPSGNALDPVEDAGHDLDVRFALGHVAAPVGSLSRTHSNGFQSPRWKE</sequence>
<dbReference type="Proteomes" id="UP001433268">
    <property type="component" value="Unassembled WGS sequence"/>
</dbReference>
<organism evidence="1 2">
    <name type="scientific">Apiospora hydei</name>
    <dbReference type="NCBI Taxonomy" id="1337664"/>
    <lineage>
        <taxon>Eukaryota</taxon>
        <taxon>Fungi</taxon>
        <taxon>Dikarya</taxon>
        <taxon>Ascomycota</taxon>
        <taxon>Pezizomycotina</taxon>
        <taxon>Sordariomycetes</taxon>
        <taxon>Xylariomycetidae</taxon>
        <taxon>Amphisphaeriales</taxon>
        <taxon>Apiosporaceae</taxon>
        <taxon>Apiospora</taxon>
    </lineage>
</organism>
<proteinExistence type="predicted"/>
<evidence type="ECO:0008006" key="3">
    <source>
        <dbReference type="Google" id="ProtNLM"/>
    </source>
</evidence>
<reference evidence="1 2" key="1">
    <citation type="submission" date="2023-01" db="EMBL/GenBank/DDBJ databases">
        <title>Analysis of 21 Apiospora genomes using comparative genomics revels a genus with tremendous synthesis potential of carbohydrate active enzymes and secondary metabolites.</title>
        <authorList>
            <person name="Sorensen T."/>
        </authorList>
    </citation>
    <scope>NUCLEOTIDE SEQUENCE [LARGE SCALE GENOMIC DNA]</scope>
    <source>
        <strain evidence="1 2">CBS 114990</strain>
    </source>
</reference>
<accession>A0ABR1V3X4</accession>
<gene>
    <name evidence="1" type="ORF">PG997_012364</name>
</gene>
<dbReference type="EMBL" id="JAQQWN010000009">
    <property type="protein sequence ID" value="KAK8065617.1"/>
    <property type="molecule type" value="Genomic_DNA"/>
</dbReference>
<evidence type="ECO:0000313" key="2">
    <source>
        <dbReference type="Proteomes" id="UP001433268"/>
    </source>
</evidence>
<keyword evidence="2" id="KW-1185">Reference proteome</keyword>
<protein>
    <recommendedName>
        <fullName evidence="3">DUF397 domain-containing protein</fullName>
    </recommendedName>
</protein>
<dbReference type="RefSeq" id="XP_066662370.1">
    <property type="nucleotide sequence ID" value="XM_066816678.1"/>
</dbReference>
<comment type="caution">
    <text evidence="1">The sequence shown here is derived from an EMBL/GenBank/DDBJ whole genome shotgun (WGS) entry which is preliminary data.</text>
</comment>
<dbReference type="GeneID" id="92049738"/>